<keyword evidence="2" id="KW-1185">Reference proteome</keyword>
<name>A0A167SL62_9AGAM</name>
<evidence type="ECO:0000313" key="1">
    <source>
        <dbReference type="EMBL" id="KZP02027.1"/>
    </source>
</evidence>
<dbReference type="EMBL" id="KV419162">
    <property type="protein sequence ID" value="KZP02027.1"/>
    <property type="molecule type" value="Genomic_DNA"/>
</dbReference>
<feature type="non-terminal residue" evidence="1">
    <location>
        <position position="423"/>
    </location>
</feature>
<proteinExistence type="predicted"/>
<sequence>LISIGEMKIYVGMSDPNFRDRYFQHLVLGWMKFVAPLTPSKLEDVPRLKCVQDATGPFERIPEPIWFLLGITSEIARQAQGQLSGSVFPPFSKAWPTIWIWMRHIYRAHQDRADRLRQTMDAAQKDQLAGRYAVFTSILRSFTEHANQPVILKILSDYPEIFGMMADMWIEEAKDEIMVHGFQAGVFTAAVVPSGPSEQRFVAQIILACGGAEEAVNLACQRIEHNTKEAKEDYNAHIVDLHFFTASMSNAKCPIAPAMLASSRVARTLMCAWAHATTKLFLAPVKIRDACLAICMSSISVLVERSPRAYEMLRDVLHHNFIPLCLHSIPLVRSGCGEPEKIIGEAHGVLLGILPPATVHREILSIMQRSMTSPMLKDLPKDQHDVLTKPYHNLWHTIQHRRNAYKEHRQDRSRCVLLCGNAK</sequence>
<accession>A0A167SL62</accession>
<dbReference type="OrthoDB" id="3305944at2759"/>
<dbReference type="Proteomes" id="UP000076532">
    <property type="component" value="Unassembled WGS sequence"/>
</dbReference>
<gene>
    <name evidence="1" type="ORF">FIBSPDRAFT_906230</name>
</gene>
<reference evidence="1 2" key="1">
    <citation type="journal article" date="2016" name="Mol. Biol. Evol.">
        <title>Comparative Genomics of Early-Diverging Mushroom-Forming Fungi Provides Insights into the Origins of Lignocellulose Decay Capabilities.</title>
        <authorList>
            <person name="Nagy L.G."/>
            <person name="Riley R."/>
            <person name="Tritt A."/>
            <person name="Adam C."/>
            <person name="Daum C."/>
            <person name="Floudas D."/>
            <person name="Sun H."/>
            <person name="Yadav J.S."/>
            <person name="Pangilinan J."/>
            <person name="Larsson K.H."/>
            <person name="Matsuura K."/>
            <person name="Barry K."/>
            <person name="Labutti K."/>
            <person name="Kuo R."/>
            <person name="Ohm R.A."/>
            <person name="Bhattacharya S.S."/>
            <person name="Shirouzu T."/>
            <person name="Yoshinaga Y."/>
            <person name="Martin F.M."/>
            <person name="Grigoriev I.V."/>
            <person name="Hibbett D.S."/>
        </authorList>
    </citation>
    <scope>NUCLEOTIDE SEQUENCE [LARGE SCALE GENOMIC DNA]</scope>
    <source>
        <strain evidence="1 2">CBS 109695</strain>
    </source>
</reference>
<protein>
    <submittedName>
        <fullName evidence="1">Uncharacterized protein</fullName>
    </submittedName>
</protein>
<dbReference type="AlphaFoldDB" id="A0A167SL62"/>
<evidence type="ECO:0000313" key="2">
    <source>
        <dbReference type="Proteomes" id="UP000076532"/>
    </source>
</evidence>
<feature type="non-terminal residue" evidence="1">
    <location>
        <position position="1"/>
    </location>
</feature>
<organism evidence="1 2">
    <name type="scientific">Athelia psychrophila</name>
    <dbReference type="NCBI Taxonomy" id="1759441"/>
    <lineage>
        <taxon>Eukaryota</taxon>
        <taxon>Fungi</taxon>
        <taxon>Dikarya</taxon>
        <taxon>Basidiomycota</taxon>
        <taxon>Agaricomycotina</taxon>
        <taxon>Agaricomycetes</taxon>
        <taxon>Agaricomycetidae</taxon>
        <taxon>Atheliales</taxon>
        <taxon>Atheliaceae</taxon>
        <taxon>Athelia</taxon>
    </lineage>
</organism>